<feature type="domain" description="C2H2-type" evidence="13">
    <location>
        <begin position="718"/>
        <end position="745"/>
    </location>
</feature>
<evidence type="ECO:0000313" key="14">
    <source>
        <dbReference type="EMBL" id="KFB45562.1"/>
    </source>
</evidence>
<feature type="domain" description="C2H2-type" evidence="13">
    <location>
        <begin position="84"/>
        <end position="111"/>
    </location>
</feature>
<dbReference type="VEuPathDB" id="VectorBase:ASIC013517"/>
<evidence type="ECO:0000259" key="13">
    <source>
        <dbReference type="PROSITE" id="PS50157"/>
    </source>
</evidence>
<dbReference type="GO" id="GO:0000981">
    <property type="term" value="F:DNA-binding transcription factor activity, RNA polymerase II-specific"/>
    <property type="evidence" value="ECO:0007669"/>
    <property type="project" value="TreeGrafter"/>
</dbReference>
<feature type="domain" description="C2H2-type" evidence="13">
    <location>
        <begin position="28"/>
        <end position="55"/>
    </location>
</feature>
<dbReference type="SUPFAM" id="SSF57667">
    <property type="entry name" value="beta-beta-alpha zinc fingers"/>
    <property type="match status" value="5"/>
</dbReference>
<feature type="domain" description="C2H2-type" evidence="13">
    <location>
        <begin position="690"/>
        <end position="717"/>
    </location>
</feature>
<evidence type="ECO:0000256" key="8">
    <source>
        <dbReference type="ARBA" id="ARBA00023125"/>
    </source>
</evidence>
<dbReference type="OrthoDB" id="654211at2759"/>
<keyword evidence="5 11" id="KW-0863">Zinc-finger</keyword>
<gene>
    <name evidence="14" type="ORF">ZHAS_00013517</name>
</gene>
<dbReference type="GO" id="GO:0005634">
    <property type="term" value="C:nucleus"/>
    <property type="evidence" value="ECO:0007669"/>
    <property type="project" value="UniProtKB-SubCell"/>
</dbReference>
<sequence>MEQLQEDTSCDAQFDGSKKPLCGREKPFSCDICGRRYQTNASLKTHKLTHQHGKKELCGFCGARFANRGQLKVHERVHTGEKPYKCDQCDKAFSYRESLITHSTIHTGVKPFCCSCCGAQFSCVGNLIKHRKLRPKSCGLPEYNPTARVAPRPTKRTMPSLSDRKQYKKSLKTLQPAQHTETKSVPDTATASPDRLPPTSPGRDTDEVYLQSGSDGEEAIEPKSPTRTPTYILDTAEIVQHGETIVLEYETVEVLDEFIKYDDQDDQEVFLKEIDKEEGMQVEVIRDVNSCEQNIDSEEQTVGNGECNISPNSEEISGFEETAQEKLVSTEHMIMVLKSKANSSTGYEINYAMRPETSVLDEQGKQTDNLQYKEPFDDEITSKTGTVDPSDCIEKTVESQLNIAEIDGEQKSDPKDNLSNASDKVLPEVEFSAIEYETTEQKTHSRRSIQGKPNLEMPQITAEELDKMAIERQDMKLQEQLETVRQNSEVSSNMYYCKLCPLQYTTEYLMARHLERVHHFQLEQAREKLQFTKKTVHVKQYRCKYCNRSYVNAARLKTHLFKHGTNGQLVHKCPACAQYFETKEMARQHALELHRGQLVCDTCGKECQDPERLQQHVRYAHKGMKELRRQKYVCQRCGKCVPSRTVLSDHDRTNCGQSPIYRCESCGKNYASFASLKVHQTMHQNLPEPYECGFCRKRFRHKGQLKIHERSHTGEKPFRCQHCPKSFPYRESLLVHQSTHTGIKRFACSGCGRTFSCIANLQAHRRSHQATCGAVPNNTKPLRQKEDS</sequence>
<evidence type="ECO:0000256" key="11">
    <source>
        <dbReference type="PROSITE-ProRule" id="PRU00042"/>
    </source>
</evidence>
<proteinExistence type="inferred from homology"/>
<dbReference type="FunFam" id="3.30.160.60:FF:001530">
    <property type="entry name" value="Zinc finger protein 268"/>
    <property type="match status" value="1"/>
</dbReference>
<name>A0A084W5R8_ANOSI</name>
<evidence type="ECO:0000256" key="4">
    <source>
        <dbReference type="ARBA" id="ARBA00022737"/>
    </source>
</evidence>
<dbReference type="FunFam" id="3.30.160.60:FF:000100">
    <property type="entry name" value="Zinc finger 45-like"/>
    <property type="match status" value="1"/>
</dbReference>
<comment type="similarity">
    <text evidence="2">Belongs to the krueppel C2H2-type zinc-finger protein family.</text>
</comment>
<dbReference type="SMART" id="SM00355">
    <property type="entry name" value="ZnF_C2H2"/>
    <property type="match status" value="13"/>
</dbReference>
<dbReference type="PROSITE" id="PS50157">
    <property type="entry name" value="ZINC_FINGER_C2H2_2"/>
    <property type="match status" value="10"/>
</dbReference>
<keyword evidence="8" id="KW-0238">DNA-binding</keyword>
<dbReference type="Pfam" id="PF00096">
    <property type="entry name" value="zf-C2H2"/>
    <property type="match status" value="7"/>
</dbReference>
<evidence type="ECO:0000256" key="7">
    <source>
        <dbReference type="ARBA" id="ARBA00023015"/>
    </source>
</evidence>
<dbReference type="Proteomes" id="UP000030765">
    <property type="component" value="Unassembled WGS sequence"/>
</dbReference>
<feature type="domain" description="C2H2-type" evidence="13">
    <location>
        <begin position="541"/>
        <end position="563"/>
    </location>
</feature>
<keyword evidence="16" id="KW-1185">Reference proteome</keyword>
<feature type="domain" description="C2H2-type" evidence="13">
    <location>
        <begin position="746"/>
        <end position="768"/>
    </location>
</feature>
<dbReference type="FunFam" id="3.30.160.60:FF:002388">
    <property type="entry name" value="Uncharacterized protein, isoform B"/>
    <property type="match status" value="1"/>
</dbReference>
<evidence type="ECO:0000256" key="2">
    <source>
        <dbReference type="ARBA" id="ARBA00006991"/>
    </source>
</evidence>
<dbReference type="VEuPathDB" id="VectorBase:ASIS003586"/>
<dbReference type="FunFam" id="3.30.160.60:FF:000325">
    <property type="entry name" value="ZFP90 zinc finger protein"/>
    <property type="match status" value="1"/>
</dbReference>
<feature type="domain" description="C2H2-type" evidence="13">
    <location>
        <begin position="632"/>
        <end position="659"/>
    </location>
</feature>
<dbReference type="EnsemblMetazoa" id="ASIC013517-RA">
    <property type="protein sequence ID" value="ASIC013517-PA"/>
    <property type="gene ID" value="ASIC013517"/>
</dbReference>
<keyword evidence="9" id="KW-0804">Transcription</keyword>
<dbReference type="PANTHER" id="PTHR24379:SF127">
    <property type="entry name" value="BLOODY FINGERS-RELATED"/>
    <property type="match status" value="1"/>
</dbReference>
<dbReference type="GO" id="GO:0000977">
    <property type="term" value="F:RNA polymerase II transcription regulatory region sequence-specific DNA binding"/>
    <property type="evidence" value="ECO:0007669"/>
    <property type="project" value="TreeGrafter"/>
</dbReference>
<evidence type="ECO:0000256" key="5">
    <source>
        <dbReference type="ARBA" id="ARBA00022771"/>
    </source>
</evidence>
<dbReference type="OMA" id="TRHTDYK"/>
<keyword evidence="7" id="KW-0805">Transcription regulation</keyword>
<dbReference type="STRING" id="74873.A0A084W5R8"/>
<keyword evidence="6" id="KW-0862">Zinc</keyword>
<reference evidence="15" key="2">
    <citation type="submission" date="2020-05" db="UniProtKB">
        <authorList>
            <consortium name="EnsemblMetazoa"/>
        </authorList>
    </citation>
    <scope>IDENTIFICATION</scope>
</reference>
<evidence type="ECO:0000313" key="16">
    <source>
        <dbReference type="Proteomes" id="UP000030765"/>
    </source>
</evidence>
<accession>A0A084W5R8</accession>
<keyword evidence="10" id="KW-0539">Nucleus</keyword>
<feature type="region of interest" description="Disordered" evidence="12">
    <location>
        <begin position="139"/>
        <end position="228"/>
    </location>
</feature>
<reference evidence="14 16" key="1">
    <citation type="journal article" date="2014" name="BMC Genomics">
        <title>Genome sequence of Anopheles sinensis provides insight into genetics basis of mosquito competence for malaria parasites.</title>
        <authorList>
            <person name="Zhou D."/>
            <person name="Zhang D."/>
            <person name="Ding G."/>
            <person name="Shi L."/>
            <person name="Hou Q."/>
            <person name="Ye Y."/>
            <person name="Xu Y."/>
            <person name="Zhou H."/>
            <person name="Xiong C."/>
            <person name="Li S."/>
            <person name="Yu J."/>
            <person name="Hong S."/>
            <person name="Yu X."/>
            <person name="Zou P."/>
            <person name="Chen C."/>
            <person name="Chang X."/>
            <person name="Wang W."/>
            <person name="Lv Y."/>
            <person name="Sun Y."/>
            <person name="Ma L."/>
            <person name="Shen B."/>
            <person name="Zhu C."/>
        </authorList>
    </citation>
    <scope>NUCLEOTIDE SEQUENCE [LARGE SCALE GENOMIC DNA]</scope>
</reference>
<organism evidence="14">
    <name type="scientific">Anopheles sinensis</name>
    <name type="common">Mosquito</name>
    <dbReference type="NCBI Taxonomy" id="74873"/>
    <lineage>
        <taxon>Eukaryota</taxon>
        <taxon>Metazoa</taxon>
        <taxon>Ecdysozoa</taxon>
        <taxon>Arthropoda</taxon>
        <taxon>Hexapoda</taxon>
        <taxon>Insecta</taxon>
        <taxon>Pterygota</taxon>
        <taxon>Neoptera</taxon>
        <taxon>Endopterygota</taxon>
        <taxon>Diptera</taxon>
        <taxon>Nematocera</taxon>
        <taxon>Culicoidea</taxon>
        <taxon>Culicidae</taxon>
        <taxon>Anophelinae</taxon>
        <taxon>Anopheles</taxon>
    </lineage>
</organism>
<evidence type="ECO:0000256" key="6">
    <source>
        <dbReference type="ARBA" id="ARBA00022833"/>
    </source>
</evidence>
<dbReference type="Gene3D" id="3.30.160.60">
    <property type="entry name" value="Classic Zinc Finger"/>
    <property type="match status" value="10"/>
</dbReference>
<dbReference type="AlphaFoldDB" id="A0A084W5R8"/>
<dbReference type="GO" id="GO:0008270">
    <property type="term" value="F:zinc ion binding"/>
    <property type="evidence" value="ECO:0007669"/>
    <property type="project" value="UniProtKB-KW"/>
</dbReference>
<protein>
    <submittedName>
        <fullName evidence="14 15">Zinc finger protein 62-like protein</fullName>
    </submittedName>
</protein>
<evidence type="ECO:0000256" key="3">
    <source>
        <dbReference type="ARBA" id="ARBA00022723"/>
    </source>
</evidence>
<dbReference type="PROSITE" id="PS00028">
    <property type="entry name" value="ZINC_FINGER_C2H2_1"/>
    <property type="match status" value="10"/>
</dbReference>
<keyword evidence="3" id="KW-0479">Metal-binding</keyword>
<dbReference type="EMBL" id="ATLV01020688">
    <property type="status" value="NOT_ANNOTATED_CDS"/>
    <property type="molecule type" value="Genomic_DNA"/>
</dbReference>
<dbReference type="InterPro" id="IPR013087">
    <property type="entry name" value="Znf_C2H2_type"/>
</dbReference>
<feature type="domain" description="C2H2-type" evidence="13">
    <location>
        <begin position="661"/>
        <end position="688"/>
    </location>
</feature>
<dbReference type="FunFam" id="3.30.160.60:FF:000322">
    <property type="entry name" value="GDNF-inducible zinc finger protein 1"/>
    <property type="match status" value="1"/>
</dbReference>
<dbReference type="PANTHER" id="PTHR24379">
    <property type="entry name" value="KRAB AND ZINC FINGER DOMAIN-CONTAINING"/>
    <property type="match status" value="1"/>
</dbReference>
<feature type="domain" description="C2H2-type" evidence="13">
    <location>
        <begin position="598"/>
        <end position="626"/>
    </location>
</feature>
<evidence type="ECO:0000256" key="1">
    <source>
        <dbReference type="ARBA" id="ARBA00004123"/>
    </source>
</evidence>
<evidence type="ECO:0000313" key="15">
    <source>
        <dbReference type="EnsemblMetazoa" id="ASIC013517-PA"/>
    </source>
</evidence>
<evidence type="ECO:0000256" key="9">
    <source>
        <dbReference type="ARBA" id="ARBA00023163"/>
    </source>
</evidence>
<feature type="compositionally biased region" description="Polar residues" evidence="12">
    <location>
        <begin position="172"/>
        <end position="191"/>
    </location>
</feature>
<dbReference type="InterPro" id="IPR036236">
    <property type="entry name" value="Znf_C2H2_sf"/>
</dbReference>
<feature type="domain" description="C2H2-type" evidence="13">
    <location>
        <begin position="56"/>
        <end position="83"/>
    </location>
</feature>
<keyword evidence="4" id="KW-0677">Repeat</keyword>
<comment type="subcellular location">
    <subcellularLocation>
        <location evidence="1">Nucleus</location>
    </subcellularLocation>
</comment>
<dbReference type="EMBL" id="KE525305">
    <property type="protein sequence ID" value="KFB45562.1"/>
    <property type="molecule type" value="Genomic_DNA"/>
</dbReference>
<evidence type="ECO:0000256" key="12">
    <source>
        <dbReference type="SAM" id="MobiDB-lite"/>
    </source>
</evidence>
<evidence type="ECO:0000256" key="10">
    <source>
        <dbReference type="ARBA" id="ARBA00023242"/>
    </source>
</evidence>